<evidence type="ECO:0000256" key="1">
    <source>
        <dbReference type="ARBA" id="ARBA00022801"/>
    </source>
</evidence>
<dbReference type="SUPFAM" id="SSF53474">
    <property type="entry name" value="alpha/beta-Hydrolases"/>
    <property type="match status" value="1"/>
</dbReference>
<keyword evidence="1 3" id="KW-0378">Hydrolase</keyword>
<sequence length="314" mass="33781">MISRRDLLLGGAVFATAINMPAFIAKAQNTGDSTRISLWPGLPPGGGGPSGATNISKKGAVTNIAVPGLEIFTPEHPNGAAIIIAGGGGYKRIEEGKESYPAARWLAERGIYAFVLTYRLPIEGWADGPLAPLQDAQRAFRIVRAQASNWNIDPNKIGALGFSAGGHLMGLTATRSAFASYEPVDYVDDQSARPTVGALIYPVITLEAPYDHTSTRRSLVGQHPTDEAVRQWSVESHVSKNCPPIFLTQADDDQISNPANSRIMQQACEQAHVAVEFHPIASGGHGFGMGRPETPTTEWPGWFEKWLRAQNMLV</sequence>
<protein>
    <submittedName>
        <fullName evidence="3">Dienelactone hydrolase family protein</fullName>
    </submittedName>
</protein>
<dbReference type="OrthoDB" id="9771666at2"/>
<dbReference type="Gene3D" id="3.40.50.1820">
    <property type="entry name" value="alpha/beta hydrolase"/>
    <property type="match status" value="1"/>
</dbReference>
<dbReference type="Proteomes" id="UP000216345">
    <property type="component" value="Unassembled WGS sequence"/>
</dbReference>
<dbReference type="InterPro" id="IPR049492">
    <property type="entry name" value="BD-FAE-like_dom"/>
</dbReference>
<reference evidence="3 4" key="1">
    <citation type="submission" date="2017-07" db="EMBL/GenBank/DDBJ databases">
        <title>Phylogenetic study on the rhizospheric bacterium Ochrobactrum sp. A44.</title>
        <authorList>
            <person name="Krzyzanowska D.M."/>
            <person name="Ossowicki A."/>
            <person name="Rajewska M."/>
            <person name="Maciag T."/>
            <person name="Kaczynski Z."/>
            <person name="Czerwicka M."/>
            <person name="Jafra S."/>
        </authorList>
    </citation>
    <scope>NUCLEOTIDE SEQUENCE [LARGE SCALE GENOMIC DNA]</scope>
    <source>
        <strain evidence="3 4">PR17</strain>
    </source>
</reference>
<dbReference type="GO" id="GO:0016787">
    <property type="term" value="F:hydrolase activity"/>
    <property type="evidence" value="ECO:0007669"/>
    <property type="project" value="UniProtKB-KW"/>
</dbReference>
<proteinExistence type="predicted"/>
<feature type="domain" description="BD-FAE-like" evidence="2">
    <location>
        <begin position="70"/>
        <end position="266"/>
    </location>
</feature>
<gene>
    <name evidence="3" type="ORF">CEV32_2499</name>
</gene>
<evidence type="ECO:0000313" key="4">
    <source>
        <dbReference type="Proteomes" id="UP000216345"/>
    </source>
</evidence>
<name>A0A256F5E2_9HYPH</name>
<accession>A0A256F5E2</accession>
<dbReference type="AlphaFoldDB" id="A0A256F5E2"/>
<comment type="caution">
    <text evidence="3">The sequence shown here is derived from an EMBL/GenBank/DDBJ whole genome shotgun (WGS) entry which is preliminary data.</text>
</comment>
<dbReference type="Pfam" id="PF20434">
    <property type="entry name" value="BD-FAE"/>
    <property type="match status" value="1"/>
</dbReference>
<dbReference type="InterPro" id="IPR029058">
    <property type="entry name" value="AB_hydrolase_fold"/>
</dbReference>
<dbReference type="EMBL" id="NNRK01000034">
    <property type="protein sequence ID" value="OYR10062.1"/>
    <property type="molecule type" value="Genomic_DNA"/>
</dbReference>
<dbReference type="PANTHER" id="PTHR48081">
    <property type="entry name" value="AB HYDROLASE SUPERFAMILY PROTEIN C4A8.06C"/>
    <property type="match status" value="1"/>
</dbReference>
<evidence type="ECO:0000313" key="3">
    <source>
        <dbReference type="EMBL" id="OYR10062.1"/>
    </source>
</evidence>
<keyword evidence="4" id="KW-1185">Reference proteome</keyword>
<dbReference type="PANTHER" id="PTHR48081:SF6">
    <property type="entry name" value="PEPTIDASE S9 PROLYL OLIGOPEPTIDASE CATALYTIC DOMAIN-CONTAINING PROTEIN"/>
    <property type="match status" value="1"/>
</dbReference>
<evidence type="ECO:0000259" key="2">
    <source>
        <dbReference type="Pfam" id="PF20434"/>
    </source>
</evidence>
<organism evidence="3 4">
    <name type="scientific">Brucella rhizosphaerae</name>
    <dbReference type="NCBI Taxonomy" id="571254"/>
    <lineage>
        <taxon>Bacteria</taxon>
        <taxon>Pseudomonadati</taxon>
        <taxon>Pseudomonadota</taxon>
        <taxon>Alphaproteobacteria</taxon>
        <taxon>Hyphomicrobiales</taxon>
        <taxon>Brucellaceae</taxon>
        <taxon>Brucella/Ochrobactrum group</taxon>
        <taxon>Brucella</taxon>
    </lineage>
</organism>
<dbReference type="InterPro" id="IPR050300">
    <property type="entry name" value="GDXG_lipolytic_enzyme"/>
</dbReference>
<dbReference type="RefSeq" id="WP_094578979.1">
    <property type="nucleotide sequence ID" value="NZ_JBHEEL010000001.1"/>
</dbReference>